<dbReference type="EMBL" id="JAMKFB020000007">
    <property type="protein sequence ID" value="KAL0189843.1"/>
    <property type="molecule type" value="Genomic_DNA"/>
</dbReference>
<evidence type="ECO:0000313" key="3">
    <source>
        <dbReference type="Proteomes" id="UP001529510"/>
    </source>
</evidence>
<feature type="domain" description="C-type lectin" evidence="1">
    <location>
        <begin position="5"/>
        <end position="66"/>
    </location>
</feature>
<dbReference type="SUPFAM" id="SSF56436">
    <property type="entry name" value="C-type lectin-like"/>
    <property type="match status" value="1"/>
</dbReference>
<gene>
    <name evidence="2" type="ORF">M9458_016942</name>
</gene>
<feature type="non-terminal residue" evidence="2">
    <location>
        <position position="1"/>
    </location>
</feature>
<protein>
    <recommendedName>
        <fullName evidence="1">C-type lectin domain-containing protein</fullName>
    </recommendedName>
</protein>
<dbReference type="AlphaFoldDB" id="A0ABD0QVS4"/>
<dbReference type="Proteomes" id="UP001529510">
    <property type="component" value="Unassembled WGS sequence"/>
</dbReference>
<dbReference type="PANTHER" id="PTHR45784">
    <property type="entry name" value="C-TYPE LECTIN DOMAIN FAMILY 20 MEMBER A-RELATED"/>
    <property type="match status" value="1"/>
</dbReference>
<keyword evidence="3" id="KW-1185">Reference proteome</keyword>
<comment type="caution">
    <text evidence="2">The sequence shown here is derived from an EMBL/GenBank/DDBJ whole genome shotgun (WGS) entry which is preliminary data.</text>
</comment>
<sequence length="72" mass="8480">TDPVMSWNNAQNYCRENYTDLFTIRNVDVNQQLTTMIKDYTCAWIGLFRDSWKCSSLRWAAEQPDNFYGGES</sequence>
<proteinExistence type="predicted"/>
<reference evidence="2 3" key="1">
    <citation type="submission" date="2024-05" db="EMBL/GenBank/DDBJ databases">
        <title>Genome sequencing and assembly of Indian major carp, Cirrhinus mrigala (Hamilton, 1822).</title>
        <authorList>
            <person name="Mohindra V."/>
            <person name="Chowdhury L.M."/>
            <person name="Lal K."/>
            <person name="Jena J.K."/>
        </authorList>
    </citation>
    <scope>NUCLEOTIDE SEQUENCE [LARGE SCALE GENOMIC DNA]</scope>
    <source>
        <strain evidence="2">CM1030</strain>
        <tissue evidence="2">Blood</tissue>
    </source>
</reference>
<evidence type="ECO:0000313" key="2">
    <source>
        <dbReference type="EMBL" id="KAL0189843.1"/>
    </source>
</evidence>
<dbReference type="InterPro" id="IPR001304">
    <property type="entry name" value="C-type_lectin-like"/>
</dbReference>
<dbReference type="InterPro" id="IPR016187">
    <property type="entry name" value="CTDL_fold"/>
</dbReference>
<feature type="non-terminal residue" evidence="2">
    <location>
        <position position="72"/>
    </location>
</feature>
<dbReference type="Pfam" id="PF00059">
    <property type="entry name" value="Lectin_C"/>
    <property type="match status" value="1"/>
</dbReference>
<dbReference type="PANTHER" id="PTHR45784:SF3">
    <property type="entry name" value="C-TYPE LECTIN DOMAIN FAMILY 4 MEMBER K-LIKE-RELATED"/>
    <property type="match status" value="1"/>
</dbReference>
<organism evidence="2 3">
    <name type="scientific">Cirrhinus mrigala</name>
    <name type="common">Mrigala</name>
    <dbReference type="NCBI Taxonomy" id="683832"/>
    <lineage>
        <taxon>Eukaryota</taxon>
        <taxon>Metazoa</taxon>
        <taxon>Chordata</taxon>
        <taxon>Craniata</taxon>
        <taxon>Vertebrata</taxon>
        <taxon>Euteleostomi</taxon>
        <taxon>Actinopterygii</taxon>
        <taxon>Neopterygii</taxon>
        <taxon>Teleostei</taxon>
        <taxon>Ostariophysi</taxon>
        <taxon>Cypriniformes</taxon>
        <taxon>Cyprinidae</taxon>
        <taxon>Labeoninae</taxon>
        <taxon>Labeonini</taxon>
        <taxon>Cirrhinus</taxon>
    </lineage>
</organism>
<name>A0ABD0QVS4_CIRMR</name>
<accession>A0ABD0QVS4</accession>
<dbReference type="InterPro" id="IPR016186">
    <property type="entry name" value="C-type_lectin-like/link_sf"/>
</dbReference>
<dbReference type="Gene3D" id="3.10.100.10">
    <property type="entry name" value="Mannose-Binding Protein A, subunit A"/>
    <property type="match status" value="1"/>
</dbReference>
<evidence type="ECO:0000259" key="1">
    <source>
        <dbReference type="Pfam" id="PF00059"/>
    </source>
</evidence>